<reference evidence="2 3" key="1">
    <citation type="submission" date="2016-10" db="EMBL/GenBank/DDBJ databases">
        <title>The genome sequence of Colletotrichum fioriniae PJ7.</title>
        <authorList>
            <person name="Baroncelli R."/>
        </authorList>
    </citation>
    <scope>NUCLEOTIDE SEQUENCE [LARGE SCALE GENOMIC DNA]</scope>
    <source>
        <strain evidence="2 3">IMI 309622</strain>
    </source>
</reference>
<sequence length="106" mass="11873">MAMRVERAVLAEDDLAYLLWGKLGDGGPSPAGVRYSRYMDSGTGSSTFFAPRTYSLSEVPHPGKSAMLLPPPRPQHRQWQAPSTTAPRCTKHRDRRRTHIDTVLRP</sequence>
<comment type="caution">
    <text evidence="2">The sequence shown here is derived from an EMBL/GenBank/DDBJ whole genome shotgun (WGS) entry which is preliminary data.</text>
</comment>
<name>A0AAI9YNM8_9PEZI</name>
<feature type="compositionally biased region" description="Polar residues" evidence="1">
    <location>
        <begin position="77"/>
        <end position="87"/>
    </location>
</feature>
<feature type="compositionally biased region" description="Basic residues" evidence="1">
    <location>
        <begin position="89"/>
        <end position="98"/>
    </location>
</feature>
<proteinExistence type="predicted"/>
<organism evidence="2 3">
    <name type="scientific">Colletotrichum costaricense</name>
    <dbReference type="NCBI Taxonomy" id="1209916"/>
    <lineage>
        <taxon>Eukaryota</taxon>
        <taxon>Fungi</taxon>
        <taxon>Dikarya</taxon>
        <taxon>Ascomycota</taxon>
        <taxon>Pezizomycotina</taxon>
        <taxon>Sordariomycetes</taxon>
        <taxon>Hypocreomycetidae</taxon>
        <taxon>Glomerellales</taxon>
        <taxon>Glomerellaceae</taxon>
        <taxon>Colletotrichum</taxon>
        <taxon>Colletotrichum acutatum species complex</taxon>
    </lineage>
</organism>
<evidence type="ECO:0000313" key="2">
    <source>
        <dbReference type="EMBL" id="KAK1517019.1"/>
    </source>
</evidence>
<accession>A0AAI9YNM8</accession>
<dbReference type="RefSeq" id="XP_060308764.1">
    <property type="nucleotide sequence ID" value="XM_060460716.1"/>
</dbReference>
<dbReference type="Proteomes" id="UP001240678">
    <property type="component" value="Unassembled WGS sequence"/>
</dbReference>
<gene>
    <name evidence="2" type="ORF">CCOS01_12568</name>
</gene>
<dbReference type="EMBL" id="MOOE01000015">
    <property type="protein sequence ID" value="KAK1517019.1"/>
    <property type="molecule type" value="Genomic_DNA"/>
</dbReference>
<evidence type="ECO:0000256" key="1">
    <source>
        <dbReference type="SAM" id="MobiDB-lite"/>
    </source>
</evidence>
<protein>
    <submittedName>
        <fullName evidence="2">Uncharacterized protein</fullName>
    </submittedName>
</protein>
<keyword evidence="3" id="KW-1185">Reference proteome</keyword>
<dbReference type="AlphaFoldDB" id="A0AAI9YNM8"/>
<dbReference type="GeneID" id="85344263"/>
<evidence type="ECO:0000313" key="3">
    <source>
        <dbReference type="Proteomes" id="UP001240678"/>
    </source>
</evidence>
<feature type="region of interest" description="Disordered" evidence="1">
    <location>
        <begin position="62"/>
        <end position="106"/>
    </location>
</feature>